<protein>
    <submittedName>
        <fullName evidence="1">Uncharacterized protein</fullName>
    </submittedName>
</protein>
<gene>
    <name evidence="1" type="ORF">SacmaDRAFT_1858</name>
</gene>
<dbReference type="HOGENOM" id="CLU_2865153_0_0_11"/>
<dbReference type="Proteomes" id="UP000004926">
    <property type="component" value="Chromosome"/>
</dbReference>
<dbReference type="STRING" id="882083.SacmaDRAFT_1858"/>
<organism evidence="1 2">
    <name type="scientific">Saccharomonospora marina XMU15</name>
    <dbReference type="NCBI Taxonomy" id="882083"/>
    <lineage>
        <taxon>Bacteria</taxon>
        <taxon>Bacillati</taxon>
        <taxon>Actinomycetota</taxon>
        <taxon>Actinomycetes</taxon>
        <taxon>Pseudonocardiales</taxon>
        <taxon>Pseudonocardiaceae</taxon>
        <taxon>Saccharomonospora</taxon>
    </lineage>
</organism>
<sequence>MTTTKNAAGPRCMVCGATRQPGQLTDAIAHAPCDQRAKRFPHDHPDYTPGFWEAAGAAVIYDER</sequence>
<accession>H5X6H8</accession>
<reference evidence="1 2" key="1">
    <citation type="journal article" date="2012" name="Stand. Genomic Sci.">
        <title>Genome sequence of the ocean sediment bacterium Saccharomonospora marina type strain (XMU15(T)).</title>
        <authorList>
            <person name="Klenk H.P."/>
            <person name="Lu M."/>
            <person name="Lucas S."/>
            <person name="Lapidus A."/>
            <person name="Copeland A."/>
            <person name="Pitluck S."/>
            <person name="Goodwin L.A."/>
            <person name="Han C."/>
            <person name="Tapia R."/>
            <person name="Brambilla E.M."/>
            <person name="Potter G."/>
            <person name="Land M."/>
            <person name="Ivanova N."/>
            <person name="Rohde M."/>
            <person name="Goker M."/>
            <person name="Detter J.C."/>
            <person name="Li W.J."/>
            <person name="Kyrpides N.C."/>
            <person name="Woyke T."/>
        </authorList>
    </citation>
    <scope>NUCLEOTIDE SEQUENCE [LARGE SCALE GENOMIC DNA]</scope>
    <source>
        <strain evidence="1 2">XMU15</strain>
    </source>
</reference>
<keyword evidence="2" id="KW-1185">Reference proteome</keyword>
<dbReference type="RefSeq" id="WP_009153511.1">
    <property type="nucleotide sequence ID" value="NZ_CM001439.1"/>
</dbReference>
<dbReference type="AlphaFoldDB" id="H5X6H8"/>
<name>H5X6H8_9PSEU</name>
<proteinExistence type="predicted"/>
<evidence type="ECO:0000313" key="1">
    <source>
        <dbReference type="EMBL" id="EHR50126.1"/>
    </source>
</evidence>
<dbReference type="EMBL" id="CM001439">
    <property type="protein sequence ID" value="EHR50126.1"/>
    <property type="molecule type" value="Genomic_DNA"/>
</dbReference>
<evidence type="ECO:0000313" key="2">
    <source>
        <dbReference type="Proteomes" id="UP000004926"/>
    </source>
</evidence>